<dbReference type="AlphaFoldDB" id="A0A7K1YBU3"/>
<comment type="caution">
    <text evidence="2">The sequence shown here is derived from an EMBL/GenBank/DDBJ whole genome shotgun (WGS) entry which is preliminary data.</text>
</comment>
<keyword evidence="3" id="KW-1185">Reference proteome</keyword>
<reference evidence="2 3" key="1">
    <citation type="submission" date="2019-11" db="EMBL/GenBank/DDBJ databases">
        <title>Pedobacter sp. HMF7647 Genome sequencing and assembly.</title>
        <authorList>
            <person name="Kang H."/>
            <person name="Kim H."/>
            <person name="Joh K."/>
        </authorList>
    </citation>
    <scope>NUCLEOTIDE SEQUENCE [LARGE SCALE GENOMIC DNA]</scope>
    <source>
        <strain evidence="2 3">HMF7647</strain>
    </source>
</reference>
<evidence type="ECO:0000313" key="3">
    <source>
        <dbReference type="Proteomes" id="UP000466586"/>
    </source>
</evidence>
<feature type="compositionally biased region" description="Low complexity" evidence="1">
    <location>
        <begin position="16"/>
        <end position="26"/>
    </location>
</feature>
<dbReference type="Proteomes" id="UP000466586">
    <property type="component" value="Unassembled WGS sequence"/>
</dbReference>
<gene>
    <name evidence="2" type="ORF">GS399_13725</name>
</gene>
<dbReference type="Pfam" id="PF20125">
    <property type="entry name" value="DUF6515"/>
    <property type="match status" value="1"/>
</dbReference>
<evidence type="ECO:0000313" key="2">
    <source>
        <dbReference type="EMBL" id="MXV52035.1"/>
    </source>
</evidence>
<dbReference type="InterPro" id="IPR045398">
    <property type="entry name" value="DUF6515"/>
</dbReference>
<name>A0A7K1YBU3_9SPHI</name>
<feature type="compositionally biased region" description="Polar residues" evidence="1">
    <location>
        <begin position="201"/>
        <end position="211"/>
    </location>
</feature>
<dbReference type="EMBL" id="WVHT01000006">
    <property type="protein sequence ID" value="MXV52035.1"/>
    <property type="molecule type" value="Genomic_DNA"/>
</dbReference>
<accession>A0A7K1YBU3</accession>
<feature type="region of interest" description="Disordered" evidence="1">
    <location>
        <begin position="184"/>
        <end position="212"/>
    </location>
</feature>
<organism evidence="2 3">
    <name type="scientific">Hufsiella arboris</name>
    <dbReference type="NCBI Taxonomy" id="2695275"/>
    <lineage>
        <taxon>Bacteria</taxon>
        <taxon>Pseudomonadati</taxon>
        <taxon>Bacteroidota</taxon>
        <taxon>Sphingobacteriia</taxon>
        <taxon>Sphingobacteriales</taxon>
        <taxon>Sphingobacteriaceae</taxon>
        <taxon>Hufsiella</taxon>
    </lineage>
</organism>
<feature type="region of interest" description="Disordered" evidence="1">
    <location>
        <begin position="1"/>
        <end position="26"/>
    </location>
</feature>
<evidence type="ECO:0000256" key="1">
    <source>
        <dbReference type="SAM" id="MobiDB-lite"/>
    </source>
</evidence>
<protein>
    <submittedName>
        <fullName evidence="2">Uncharacterized protein</fullName>
    </submittedName>
</protein>
<proteinExistence type="predicted"/>
<sequence>MFNATAQPRGPRPTRGSSGYHSNGGNYSSGGHYSELYQRRPVYSHYYAGNTRVYVRPSAGYYRPGYGYYRPGYSYYGYRPYYPYHYFGPAIGFRINVLPFGYYPFSYGGMPYYYSGGTFYRQNNDNYEVVTAPLGAIIPNLPSKAKQVTIDNQNYYEYNGTFYQPQSGSDGKTEYKIVGKDGVLNTESTTGNESIGDDYTNDNASGNTTDRVPQVGDIVSELPEGSKEVYIKNQKVYVSPSGVYYEDYKDNVGPGYKVVGVK</sequence>